<feature type="transmembrane region" description="Helical" evidence="8">
    <location>
        <begin position="166"/>
        <end position="188"/>
    </location>
</feature>
<organism evidence="9 10">
    <name type="scientific">Penicillium cinerascens</name>
    <dbReference type="NCBI Taxonomy" id="70096"/>
    <lineage>
        <taxon>Eukaryota</taxon>
        <taxon>Fungi</taxon>
        <taxon>Dikarya</taxon>
        <taxon>Ascomycota</taxon>
        <taxon>Pezizomycotina</taxon>
        <taxon>Eurotiomycetes</taxon>
        <taxon>Eurotiomycetidae</taxon>
        <taxon>Eurotiales</taxon>
        <taxon>Aspergillaceae</taxon>
        <taxon>Penicillium</taxon>
    </lineage>
</organism>
<keyword evidence="10" id="KW-1185">Reference proteome</keyword>
<feature type="transmembrane region" description="Helical" evidence="8">
    <location>
        <begin position="292"/>
        <end position="318"/>
    </location>
</feature>
<dbReference type="OrthoDB" id="6132759at2759"/>
<feature type="transmembrane region" description="Helical" evidence="8">
    <location>
        <begin position="91"/>
        <end position="109"/>
    </location>
</feature>
<feature type="compositionally biased region" description="Basic and acidic residues" evidence="7">
    <location>
        <begin position="538"/>
        <end position="557"/>
    </location>
</feature>
<keyword evidence="5 8" id="KW-0472">Membrane</keyword>
<evidence type="ECO:0000256" key="1">
    <source>
        <dbReference type="ARBA" id="ARBA00004141"/>
    </source>
</evidence>
<reference evidence="9" key="2">
    <citation type="journal article" date="2023" name="IMA Fungus">
        <title>Comparative genomic study of the Penicillium genus elucidates a diverse pangenome and 15 lateral gene transfer events.</title>
        <authorList>
            <person name="Petersen C."/>
            <person name="Sorensen T."/>
            <person name="Nielsen M.R."/>
            <person name="Sondergaard T.E."/>
            <person name="Sorensen J.L."/>
            <person name="Fitzpatrick D.A."/>
            <person name="Frisvad J.C."/>
            <person name="Nielsen K.L."/>
        </authorList>
    </citation>
    <scope>NUCLEOTIDE SEQUENCE</scope>
    <source>
        <strain evidence="9">IBT 15544</strain>
    </source>
</reference>
<evidence type="ECO:0000256" key="2">
    <source>
        <dbReference type="ARBA" id="ARBA00006434"/>
    </source>
</evidence>
<feature type="transmembrane region" description="Helical" evidence="8">
    <location>
        <begin position="401"/>
        <end position="423"/>
    </location>
</feature>
<dbReference type="PANTHER" id="PTHR46154">
    <property type="match status" value="1"/>
</dbReference>
<name>A0A9W9N1X0_9EURO</name>
<evidence type="ECO:0000256" key="7">
    <source>
        <dbReference type="SAM" id="MobiDB-lite"/>
    </source>
</evidence>
<dbReference type="InterPro" id="IPR001734">
    <property type="entry name" value="Na/solute_symporter"/>
</dbReference>
<dbReference type="PROSITE" id="PS50283">
    <property type="entry name" value="NA_SOLUT_SYMP_3"/>
    <property type="match status" value="1"/>
</dbReference>
<dbReference type="GO" id="GO:0005886">
    <property type="term" value="C:plasma membrane"/>
    <property type="evidence" value="ECO:0007669"/>
    <property type="project" value="TreeGrafter"/>
</dbReference>
<dbReference type="EMBL" id="JAPQKR010000008">
    <property type="protein sequence ID" value="KAJ5211591.1"/>
    <property type="molecule type" value="Genomic_DNA"/>
</dbReference>
<feature type="transmembrane region" description="Helical" evidence="8">
    <location>
        <begin position="55"/>
        <end position="71"/>
    </location>
</feature>
<dbReference type="AlphaFoldDB" id="A0A9W9N1X0"/>
<dbReference type="InterPro" id="IPR038377">
    <property type="entry name" value="Na/Glc_symporter_sf"/>
</dbReference>
<comment type="caution">
    <text evidence="9">The sequence shown here is derived from an EMBL/GenBank/DDBJ whole genome shotgun (WGS) entry which is preliminary data.</text>
</comment>
<dbReference type="GeneID" id="83177600"/>
<accession>A0A9W9N1X0</accession>
<proteinExistence type="inferred from homology"/>
<reference evidence="9" key="1">
    <citation type="submission" date="2022-12" db="EMBL/GenBank/DDBJ databases">
        <authorList>
            <person name="Petersen C."/>
        </authorList>
    </citation>
    <scope>NUCLEOTIDE SEQUENCE</scope>
    <source>
        <strain evidence="9">IBT 15544</strain>
    </source>
</reference>
<feature type="transmembrane region" description="Helical" evidence="8">
    <location>
        <begin position="497"/>
        <end position="518"/>
    </location>
</feature>
<feature type="transmembrane region" description="Helical" evidence="8">
    <location>
        <begin position="200"/>
        <end position="220"/>
    </location>
</feature>
<dbReference type="CDD" id="cd11476">
    <property type="entry name" value="SLC5sbd_DUR3"/>
    <property type="match status" value="1"/>
</dbReference>
<evidence type="ECO:0000256" key="6">
    <source>
        <dbReference type="RuleBase" id="RU362091"/>
    </source>
</evidence>
<feature type="transmembrane region" description="Helical" evidence="8">
    <location>
        <begin position="429"/>
        <end position="450"/>
    </location>
</feature>
<evidence type="ECO:0000256" key="3">
    <source>
        <dbReference type="ARBA" id="ARBA00022692"/>
    </source>
</evidence>
<feature type="transmembrane region" description="Helical" evidence="8">
    <location>
        <begin position="354"/>
        <end position="380"/>
    </location>
</feature>
<gene>
    <name evidence="9" type="ORF">N7498_003237</name>
</gene>
<dbReference type="Pfam" id="PF00474">
    <property type="entry name" value="SSF"/>
    <property type="match status" value="1"/>
</dbReference>
<keyword evidence="4 8" id="KW-1133">Transmembrane helix</keyword>
<comment type="similarity">
    <text evidence="2 6">Belongs to the sodium:solute symporter (SSF) (TC 2.A.21) family.</text>
</comment>
<feature type="transmembrane region" description="Helical" evidence="8">
    <location>
        <begin position="137"/>
        <end position="160"/>
    </location>
</feature>
<dbReference type="PANTHER" id="PTHR46154:SF2">
    <property type="entry name" value="SOLUTE SYMPORTER FAMILY TRANSPORTER (AFU_ORTHOLOGUE AFUA_6G03200)"/>
    <property type="match status" value="1"/>
</dbReference>
<feature type="transmembrane region" description="Helical" evidence="8">
    <location>
        <begin position="12"/>
        <end position="34"/>
    </location>
</feature>
<protein>
    <submittedName>
        <fullName evidence="9">Solute symporter family transporter</fullName>
    </submittedName>
</protein>
<feature type="transmembrane region" description="Helical" evidence="8">
    <location>
        <begin position="457"/>
        <end position="477"/>
    </location>
</feature>
<keyword evidence="3 8" id="KW-0812">Transmembrane</keyword>
<feature type="transmembrane region" description="Helical" evidence="8">
    <location>
        <begin position="633"/>
        <end position="657"/>
    </location>
</feature>
<dbReference type="NCBIfam" id="TIGR00813">
    <property type="entry name" value="sss"/>
    <property type="match status" value="1"/>
</dbReference>
<dbReference type="Gene3D" id="1.20.1730.10">
    <property type="entry name" value="Sodium/glucose cotransporter"/>
    <property type="match status" value="1"/>
</dbReference>
<feature type="transmembrane region" description="Helical" evidence="8">
    <location>
        <begin position="601"/>
        <end position="621"/>
    </location>
</feature>
<feature type="transmembrane region" description="Helical" evidence="8">
    <location>
        <begin position="248"/>
        <end position="272"/>
    </location>
</feature>
<dbReference type="Proteomes" id="UP001150904">
    <property type="component" value="Unassembled WGS sequence"/>
</dbReference>
<evidence type="ECO:0000256" key="4">
    <source>
        <dbReference type="ARBA" id="ARBA00022989"/>
    </source>
</evidence>
<dbReference type="InterPro" id="IPR031155">
    <property type="entry name" value="DUR"/>
</dbReference>
<evidence type="ECO:0000313" key="9">
    <source>
        <dbReference type="EMBL" id="KAJ5211591.1"/>
    </source>
</evidence>
<comment type="subcellular location">
    <subcellularLocation>
        <location evidence="1">Membrane</location>
        <topology evidence="1">Multi-pass membrane protein</topology>
    </subcellularLocation>
</comment>
<dbReference type="GO" id="GO:0015204">
    <property type="term" value="F:urea transmembrane transporter activity"/>
    <property type="evidence" value="ECO:0007669"/>
    <property type="project" value="InterPro"/>
</dbReference>
<evidence type="ECO:0000313" key="10">
    <source>
        <dbReference type="Proteomes" id="UP001150904"/>
    </source>
</evidence>
<feature type="region of interest" description="Disordered" evidence="7">
    <location>
        <begin position="531"/>
        <end position="571"/>
    </location>
</feature>
<sequence>MGNDLQVLPPGAGYGIVIGIGGIFALFMLGLTWLQNRYTQFSTHKAEEFNTASRSVKPGLISAGIVSSWTWSATLLTSSTFGYSYGVCGPMWYGAMGTLQILMFALIAIKIKANAPGAHTMPEIVLSRHGKIAHVTYLYYGLATNMLVGACLVLGGAQVVGALTGMNVYAAVFLIPLVVAAYVIAGGLRSTFIADYTHTVILFIAILVFGFSMVATSDIVGSPAKLYDLLQDASKTMPIERNTDGSYLAFRSVGGLIFAFDLFVAGFTTVWLDQAYWQRAIASKPESSVKAYILGGIAWYGIPFGFATVMGLGCAALTSNPNFPTFPSPLSTEQTNAGLSAPATAITLLGKGGAVLMLILLFMAVTSSTSAELIAVSSLLTFDVYKTYYRPDTSSETLVKVSHWAIAFYAIVLAAFCCILNAVGINLTWLLTVLGVIVGGASLPVGMILLWKPMSTVAAVSAPWVGFLSGLVVWFVTTWKRSGAINVATTGDTTNALAGNLASFGVGFIMAVFLTFVFPKKHASPEMNALTGIPSEQAAKHEGAREEENNEGAEAKEPVSTSHTPDELAPPVPVRNELVDYLEFNNTEPMDPVLVKRGERIAWAANGIFIFGAVILVPFTLFGTSYVYSKSFFTGWVVVSFIWVWTSVVICVVYPVVESMGALRSIAKGMWADLQAVFGHRKPRRVDDLGA</sequence>
<dbReference type="RefSeq" id="XP_058309761.1">
    <property type="nucleotide sequence ID" value="XM_058450299.1"/>
</dbReference>
<evidence type="ECO:0000256" key="5">
    <source>
        <dbReference type="ARBA" id="ARBA00023136"/>
    </source>
</evidence>
<evidence type="ECO:0000256" key="8">
    <source>
        <dbReference type="SAM" id="Phobius"/>
    </source>
</evidence>